<accession>H8I8T0</accession>
<dbReference type="OrthoDB" id="25253at2157"/>
<protein>
    <recommendedName>
        <fullName evidence="10">Phosphomevalonate dehydratase large subunit</fullName>
        <ecNumber evidence="9">4.2.1.182</ecNumber>
    </recommendedName>
</protein>
<evidence type="ECO:0000256" key="3">
    <source>
        <dbReference type="ARBA" id="ARBA00023229"/>
    </source>
</evidence>
<evidence type="ECO:0000256" key="6">
    <source>
        <dbReference type="ARBA" id="ARBA00045299"/>
    </source>
</evidence>
<evidence type="ECO:0000256" key="2">
    <source>
        <dbReference type="ARBA" id="ARBA00023004"/>
    </source>
</evidence>
<evidence type="ECO:0000256" key="8">
    <source>
        <dbReference type="ARBA" id="ARBA00046520"/>
    </source>
</evidence>
<comment type="subunit">
    <text evidence="8">Heterodimer composed of a large subunit (PMDh-L) and a small subunit (PMDh-S).</text>
</comment>
<gene>
    <name evidence="12" type="ordered locus">Mtc_1231</name>
</gene>
<evidence type="ECO:0000256" key="5">
    <source>
        <dbReference type="ARBA" id="ARBA00045120"/>
    </source>
</evidence>
<dbReference type="InterPro" id="IPR007506">
    <property type="entry name" value="PMDh-L-like_dom"/>
</dbReference>
<evidence type="ECO:0000256" key="9">
    <source>
        <dbReference type="ARBA" id="ARBA00047176"/>
    </source>
</evidence>
<dbReference type="EMBL" id="CP003243">
    <property type="protein sequence ID" value="AFC99984.1"/>
    <property type="molecule type" value="Genomic_DNA"/>
</dbReference>
<dbReference type="GO" id="GO:0008299">
    <property type="term" value="P:isoprenoid biosynthetic process"/>
    <property type="evidence" value="ECO:0007669"/>
    <property type="project" value="UniProtKB-KW"/>
</dbReference>
<dbReference type="KEGG" id="mez:Mtc_1231"/>
<dbReference type="STRING" id="1041930.Mtc_1231"/>
<dbReference type="eggNOG" id="arCOG04278">
    <property type="taxonomic scope" value="Archaea"/>
</dbReference>
<evidence type="ECO:0000256" key="1">
    <source>
        <dbReference type="ARBA" id="ARBA00005092"/>
    </source>
</evidence>
<dbReference type="AlphaFoldDB" id="H8I8T0"/>
<keyword evidence="4" id="KW-0456">Lyase</keyword>
<keyword evidence="13" id="KW-1185">Reference proteome</keyword>
<dbReference type="HOGENOM" id="CLU_018825_1_0_2"/>
<keyword evidence="2" id="KW-0408">Iron</keyword>
<comment type="function">
    <text evidence="6">Component of a hydro-lyase that catalyzes the dehydration of mevalonate 5-phosphate (MVA5P) to form trans-anhydromevalonate 5-phosphate (tAHMP). Involved in the archaeal mevalonate (MVA) pathway, which provides fundamental precursors for isoprenoid biosynthesis, such as isopentenyl diphosphate (IPP) and dimethylallyl diphosphate (DMAPP).</text>
</comment>
<comment type="pathway">
    <text evidence="1">Isoprenoid biosynthesis; isopentenyl diphosphate biosynthesis via mevalonate pathway.</text>
</comment>
<dbReference type="EC" id="4.2.1.182" evidence="9"/>
<proteinExistence type="inferred from homology"/>
<sequence length="407" mass="44627">MYLTKEEEAIYNGEHGPTLQKMMEILVALGDIYGADRLIPVKSAQIAGVSYKTIGDAGLEWIESLEGKAAVPAVLNPMGMDRDAWADMGIDRQFAEKQEQILKAYEKLGIKAECTCTPYYLERPKFGDHLAWSESSAVCYANSVLGARTNREGGPSALAAALVGKTANYGLHIRENRYPTVTVRVKEPIHGVEYGALGYVVGPRVGDGIPIFDLKGTPTEDELKHLGAALAASGSVALFHVLHVTPEQYILPPDRMEVERQELASEDDWEVPKRYFLPRNKIEVDMGGVRKLMGGQAEPDLIALGCPHASKEELEAILTALNGRHVKKEVWVCVGRSLGAKNKAIVDELRRHGIRVIYDTCMVVSPAASRFRRMMVNSGKALKYVPSMCGVDAVLGTTEECIEEACR</sequence>
<evidence type="ECO:0000313" key="12">
    <source>
        <dbReference type="EMBL" id="AFC99984.1"/>
    </source>
</evidence>
<keyword evidence="3" id="KW-0414">Isoprene biosynthesis</keyword>
<comment type="catalytic activity">
    <reaction evidence="5">
        <text>(R)-5-phosphomevalonate = (2E)-3-methyl-5-phosphooxypent-2-enoate + H2O</text>
        <dbReference type="Rhea" id="RHEA:78975"/>
        <dbReference type="ChEBI" id="CHEBI:15377"/>
        <dbReference type="ChEBI" id="CHEBI:58146"/>
        <dbReference type="ChEBI" id="CHEBI:229665"/>
        <dbReference type="EC" id="4.2.1.182"/>
    </reaction>
    <physiologicalReaction direction="left-to-right" evidence="5">
        <dbReference type="Rhea" id="RHEA:78976"/>
    </physiologicalReaction>
</comment>
<comment type="similarity">
    <text evidence="7">Belongs to the AcnX type II large subunit family.</text>
</comment>
<evidence type="ECO:0000256" key="10">
    <source>
        <dbReference type="ARBA" id="ARBA00047196"/>
    </source>
</evidence>
<dbReference type="Pfam" id="PF04412">
    <property type="entry name" value="AcnX"/>
    <property type="match status" value="1"/>
</dbReference>
<name>H8I8T0_METCZ</name>
<organism evidence="12 13">
    <name type="scientific">Methanocella conradii (strain DSM 24694 / JCM 17849 / CGMCC 1.5162 / HZ254)</name>
    <dbReference type="NCBI Taxonomy" id="1041930"/>
    <lineage>
        <taxon>Archaea</taxon>
        <taxon>Methanobacteriati</taxon>
        <taxon>Methanobacteriota</taxon>
        <taxon>Stenosarchaea group</taxon>
        <taxon>Methanomicrobia</taxon>
        <taxon>Methanocellales</taxon>
        <taxon>Methanocellaceae</taxon>
        <taxon>Methanocella</taxon>
    </lineage>
</organism>
<dbReference type="GO" id="GO:0016829">
    <property type="term" value="F:lyase activity"/>
    <property type="evidence" value="ECO:0007669"/>
    <property type="project" value="UniProtKB-KW"/>
</dbReference>
<dbReference type="Proteomes" id="UP000005233">
    <property type="component" value="Chromosome"/>
</dbReference>
<dbReference type="CDD" id="cd01355">
    <property type="entry name" value="AcnX"/>
    <property type="match status" value="1"/>
</dbReference>
<dbReference type="RefSeq" id="WP_014405822.1">
    <property type="nucleotide sequence ID" value="NC_017034.1"/>
</dbReference>
<evidence type="ECO:0000256" key="4">
    <source>
        <dbReference type="ARBA" id="ARBA00023239"/>
    </source>
</evidence>
<dbReference type="PANTHER" id="PTHR36577">
    <property type="entry name" value="DUF521 DOMAIN PROTEIN (AFU_ORTHOLOGUE AFUA_6G00490)"/>
    <property type="match status" value="1"/>
</dbReference>
<evidence type="ECO:0000313" key="13">
    <source>
        <dbReference type="Proteomes" id="UP000005233"/>
    </source>
</evidence>
<dbReference type="PANTHER" id="PTHR36577:SF3">
    <property type="entry name" value="DUF521 DOMAIN PROTEIN (AFU_ORTHOLOGUE AFUA_6G00490)"/>
    <property type="match status" value="1"/>
</dbReference>
<dbReference type="GeneID" id="11971357"/>
<evidence type="ECO:0000256" key="7">
    <source>
        <dbReference type="ARBA" id="ARBA00046333"/>
    </source>
</evidence>
<evidence type="ECO:0000259" key="11">
    <source>
        <dbReference type="Pfam" id="PF04412"/>
    </source>
</evidence>
<feature type="domain" description="Phosphomevalonate dehydratase large subunit-like" evidence="11">
    <location>
        <begin position="1"/>
        <end position="403"/>
    </location>
</feature>
<reference evidence="12 13" key="1">
    <citation type="journal article" date="2012" name="J. Bacteriol.">
        <title>Complete genome sequence of a thermophilic methanogen, Methanocella conradii HZ254, isolated from Chinese rice field soil.</title>
        <authorList>
            <person name="Lu Z."/>
            <person name="Lu Y."/>
        </authorList>
    </citation>
    <scope>NUCLEOTIDE SEQUENCE [LARGE SCALE GENOMIC DNA]</scope>
    <source>
        <strain evidence="13">DSM 24694 / JCM 17849 / CGMCC 1.5162 / HZ254</strain>
    </source>
</reference>